<sequence>MSSQSRQSSPRALQSPKSLRSSSTHEKRDREQERTDKVDNLIFTMNDVANDGQDLAMQLRELVCDQPAVSSLAQDLASSLSLFGRTSRELALYLGTPAAPFAMTTVDVVEATMDHAEDLFDQVDDMMYRFEKDPDRDFVYCFNDSKVLRLSAKLDSVRLTLAVILQIVQLRALMNLQEMEDSDDRSLRHRLRDLRLEAQSLVLDETWARRKEKLMEEGNLANLANDPSPIMPKHTMTEAAAAVTLLLDQLTEPYNARDKSNQERKRSPGLPEDVPEDGSKEKRRALMETVAKAALAAGVLGAWRARSRVPVPDGVKQRKDRLKERAKPKHGNSLINGIGEKLEAIAPVAIAAGAYEVFKNRNAKEPAKDKGMRFVNGAKAAAMGAAIG</sequence>
<dbReference type="AlphaFoldDB" id="A0A8H3FXE0"/>
<protein>
    <submittedName>
        <fullName evidence="2">Uncharacterized protein</fullName>
    </submittedName>
</protein>
<organism evidence="2 3">
    <name type="scientific">Gomphillus americanus</name>
    <dbReference type="NCBI Taxonomy" id="1940652"/>
    <lineage>
        <taxon>Eukaryota</taxon>
        <taxon>Fungi</taxon>
        <taxon>Dikarya</taxon>
        <taxon>Ascomycota</taxon>
        <taxon>Pezizomycotina</taxon>
        <taxon>Lecanoromycetes</taxon>
        <taxon>OSLEUM clade</taxon>
        <taxon>Ostropomycetidae</taxon>
        <taxon>Ostropales</taxon>
        <taxon>Graphidaceae</taxon>
        <taxon>Gomphilloideae</taxon>
        <taxon>Gomphillus</taxon>
    </lineage>
</organism>
<evidence type="ECO:0000313" key="2">
    <source>
        <dbReference type="EMBL" id="CAF9929428.1"/>
    </source>
</evidence>
<feature type="compositionally biased region" description="Basic and acidic residues" evidence="1">
    <location>
        <begin position="255"/>
        <end position="266"/>
    </location>
</feature>
<feature type="compositionally biased region" description="Polar residues" evidence="1">
    <location>
        <begin position="1"/>
        <end position="22"/>
    </location>
</feature>
<feature type="compositionally biased region" description="Basic and acidic residues" evidence="1">
    <location>
        <begin position="23"/>
        <end position="38"/>
    </location>
</feature>
<proteinExistence type="predicted"/>
<accession>A0A8H3FXE0</accession>
<feature type="region of interest" description="Disordered" evidence="1">
    <location>
        <begin position="1"/>
        <end position="38"/>
    </location>
</feature>
<reference evidence="2" key="1">
    <citation type="submission" date="2021-03" db="EMBL/GenBank/DDBJ databases">
        <authorList>
            <person name="Tagirdzhanova G."/>
        </authorList>
    </citation>
    <scope>NUCLEOTIDE SEQUENCE</scope>
</reference>
<dbReference type="Proteomes" id="UP000664169">
    <property type="component" value="Unassembled WGS sequence"/>
</dbReference>
<dbReference type="EMBL" id="CAJPDQ010000032">
    <property type="protein sequence ID" value="CAF9929428.1"/>
    <property type="molecule type" value="Genomic_DNA"/>
</dbReference>
<dbReference type="OrthoDB" id="5431013at2759"/>
<evidence type="ECO:0000313" key="3">
    <source>
        <dbReference type="Proteomes" id="UP000664169"/>
    </source>
</evidence>
<gene>
    <name evidence="2" type="ORF">GOMPHAMPRED_005398</name>
</gene>
<name>A0A8H3FXE0_9LECA</name>
<evidence type="ECO:0000256" key="1">
    <source>
        <dbReference type="SAM" id="MobiDB-lite"/>
    </source>
</evidence>
<feature type="region of interest" description="Disordered" evidence="1">
    <location>
        <begin position="253"/>
        <end position="280"/>
    </location>
</feature>
<comment type="caution">
    <text evidence="2">The sequence shown here is derived from an EMBL/GenBank/DDBJ whole genome shotgun (WGS) entry which is preliminary data.</text>
</comment>
<keyword evidence="3" id="KW-1185">Reference proteome</keyword>